<evidence type="ECO:0000313" key="1">
    <source>
        <dbReference type="EMBL" id="PPE04049.1"/>
    </source>
</evidence>
<gene>
    <name evidence="1" type="ORF">HCUR_00584</name>
</gene>
<evidence type="ECO:0008006" key="3">
    <source>
        <dbReference type="Google" id="ProtNLM"/>
    </source>
</evidence>
<organism evidence="1 2">
    <name type="scientific">Holospora curviuscula</name>
    <dbReference type="NCBI Taxonomy" id="1082868"/>
    <lineage>
        <taxon>Bacteria</taxon>
        <taxon>Pseudomonadati</taxon>
        <taxon>Pseudomonadota</taxon>
        <taxon>Alphaproteobacteria</taxon>
        <taxon>Holosporales</taxon>
        <taxon>Holosporaceae</taxon>
        <taxon>Holospora</taxon>
    </lineage>
</organism>
<proteinExistence type="predicted"/>
<dbReference type="AlphaFoldDB" id="A0A2S5R9P7"/>
<name>A0A2S5R9P7_9PROT</name>
<comment type="caution">
    <text evidence="1">The sequence shown here is derived from an EMBL/GenBank/DDBJ whole genome shotgun (WGS) entry which is preliminary data.</text>
</comment>
<accession>A0A2S5R9P7</accession>
<evidence type="ECO:0000313" key="2">
    <source>
        <dbReference type="Proteomes" id="UP000239425"/>
    </source>
</evidence>
<keyword evidence="2" id="KW-1185">Reference proteome</keyword>
<reference evidence="1 2" key="1">
    <citation type="submission" date="2017-11" db="EMBL/GenBank/DDBJ databases">
        <title>Comparative genomic analysis of Holospora spp., intranuclear symbionts of paramecia.</title>
        <authorList>
            <person name="Garushyants S.K."/>
            <person name="Beliavskaya A."/>
            <person name="Malko D.B."/>
            <person name="Logacheva M.D."/>
            <person name="Rautian M.S."/>
            <person name="Gelfand M.S."/>
        </authorList>
    </citation>
    <scope>NUCLEOTIDE SEQUENCE [LARGE SCALE GENOMIC DNA]</scope>
    <source>
        <strain evidence="2">02AZ16</strain>
    </source>
</reference>
<protein>
    <recommendedName>
        <fullName evidence="3">Transposase</fullName>
    </recommendedName>
</protein>
<sequence>MQTFPEKAHGLYDISDHVWRLFKPYFLGREGLWGGPCQETTGNLINDFLDFENRRFVG</sequence>
<dbReference type="EMBL" id="PHHC01000079">
    <property type="protein sequence ID" value="PPE04049.1"/>
    <property type="molecule type" value="Genomic_DNA"/>
</dbReference>
<dbReference type="Proteomes" id="UP000239425">
    <property type="component" value="Unassembled WGS sequence"/>
</dbReference>
<dbReference type="RefSeq" id="WP_165780678.1">
    <property type="nucleotide sequence ID" value="NZ_PHHC01000079.1"/>
</dbReference>